<evidence type="ECO:0000259" key="9">
    <source>
        <dbReference type="Pfam" id="PF06144"/>
    </source>
</evidence>
<keyword evidence="3" id="KW-0808">Transferase</keyword>
<dbReference type="GO" id="GO:0009360">
    <property type="term" value="C:DNA polymerase III complex"/>
    <property type="evidence" value="ECO:0007669"/>
    <property type="project" value="InterPro"/>
</dbReference>
<dbReference type="SUPFAM" id="SSF48019">
    <property type="entry name" value="post-AAA+ oligomerization domain-like"/>
    <property type="match status" value="1"/>
</dbReference>
<evidence type="ECO:0000256" key="3">
    <source>
        <dbReference type="ARBA" id="ARBA00022679"/>
    </source>
</evidence>
<proteinExistence type="inferred from homology"/>
<dbReference type="EMBL" id="CAEZTT010000086">
    <property type="protein sequence ID" value="CAB4579139.1"/>
    <property type="molecule type" value="Genomic_DNA"/>
</dbReference>
<dbReference type="InterPro" id="IPR010372">
    <property type="entry name" value="DNA_pol3_delta_N"/>
</dbReference>
<accession>A0A6J6EUV3</accession>
<dbReference type="AlphaFoldDB" id="A0A6J6EUV3"/>
<evidence type="ECO:0000256" key="2">
    <source>
        <dbReference type="ARBA" id="ARBA00017703"/>
    </source>
</evidence>
<reference evidence="10" key="1">
    <citation type="submission" date="2020-05" db="EMBL/GenBank/DDBJ databases">
        <authorList>
            <person name="Chiriac C."/>
            <person name="Salcher M."/>
            <person name="Ghai R."/>
            <person name="Kavagutti S V."/>
        </authorList>
    </citation>
    <scope>NUCLEOTIDE SEQUENCE</scope>
</reference>
<comment type="catalytic activity">
    <reaction evidence="8">
        <text>DNA(n) + a 2'-deoxyribonucleoside 5'-triphosphate = DNA(n+1) + diphosphate</text>
        <dbReference type="Rhea" id="RHEA:22508"/>
        <dbReference type="Rhea" id="RHEA-COMP:17339"/>
        <dbReference type="Rhea" id="RHEA-COMP:17340"/>
        <dbReference type="ChEBI" id="CHEBI:33019"/>
        <dbReference type="ChEBI" id="CHEBI:61560"/>
        <dbReference type="ChEBI" id="CHEBI:173112"/>
        <dbReference type="EC" id="2.7.7.7"/>
    </reaction>
</comment>
<organism evidence="10">
    <name type="scientific">freshwater metagenome</name>
    <dbReference type="NCBI Taxonomy" id="449393"/>
    <lineage>
        <taxon>unclassified sequences</taxon>
        <taxon>metagenomes</taxon>
        <taxon>ecological metagenomes</taxon>
    </lineage>
</organism>
<comment type="similarity">
    <text evidence="7">Belongs to the DNA polymerase HolA subunit family.</text>
</comment>
<dbReference type="InterPro" id="IPR027417">
    <property type="entry name" value="P-loop_NTPase"/>
</dbReference>
<evidence type="ECO:0000256" key="1">
    <source>
        <dbReference type="ARBA" id="ARBA00012417"/>
    </source>
</evidence>
<evidence type="ECO:0000256" key="7">
    <source>
        <dbReference type="ARBA" id="ARBA00034754"/>
    </source>
</evidence>
<gene>
    <name evidence="10" type="ORF">UFOPK1726_00778</name>
</gene>
<dbReference type="GO" id="GO:0003887">
    <property type="term" value="F:DNA-directed DNA polymerase activity"/>
    <property type="evidence" value="ECO:0007669"/>
    <property type="project" value="UniProtKB-KW"/>
</dbReference>
<dbReference type="EC" id="2.7.7.7" evidence="1"/>
<dbReference type="PANTHER" id="PTHR34388">
    <property type="entry name" value="DNA POLYMERASE III SUBUNIT DELTA"/>
    <property type="match status" value="1"/>
</dbReference>
<keyword evidence="4" id="KW-0548">Nucleotidyltransferase</keyword>
<evidence type="ECO:0000256" key="4">
    <source>
        <dbReference type="ARBA" id="ARBA00022695"/>
    </source>
</evidence>
<dbReference type="GO" id="GO:0003677">
    <property type="term" value="F:DNA binding"/>
    <property type="evidence" value="ECO:0007669"/>
    <property type="project" value="InterPro"/>
</dbReference>
<evidence type="ECO:0000256" key="6">
    <source>
        <dbReference type="ARBA" id="ARBA00022932"/>
    </source>
</evidence>
<dbReference type="Gene3D" id="3.40.50.300">
    <property type="entry name" value="P-loop containing nucleotide triphosphate hydrolases"/>
    <property type="match status" value="1"/>
</dbReference>
<dbReference type="SUPFAM" id="SSF52540">
    <property type="entry name" value="P-loop containing nucleoside triphosphate hydrolases"/>
    <property type="match status" value="1"/>
</dbReference>
<dbReference type="GO" id="GO:0006261">
    <property type="term" value="P:DNA-templated DNA replication"/>
    <property type="evidence" value="ECO:0007669"/>
    <property type="project" value="TreeGrafter"/>
</dbReference>
<dbReference type="InterPro" id="IPR005790">
    <property type="entry name" value="DNA_polIII_delta"/>
</dbReference>
<evidence type="ECO:0000313" key="10">
    <source>
        <dbReference type="EMBL" id="CAB4579139.1"/>
    </source>
</evidence>
<keyword evidence="6" id="KW-0239">DNA-directed DNA polymerase</keyword>
<name>A0A6J6EUV3_9ZZZZ</name>
<keyword evidence="5" id="KW-0235">DNA replication</keyword>
<evidence type="ECO:0000256" key="8">
    <source>
        <dbReference type="ARBA" id="ARBA00049244"/>
    </source>
</evidence>
<dbReference type="Gene3D" id="1.20.272.10">
    <property type="match status" value="1"/>
</dbReference>
<feature type="domain" description="DNA polymerase III delta N-terminal" evidence="9">
    <location>
        <begin position="10"/>
        <end position="122"/>
    </location>
</feature>
<dbReference type="InterPro" id="IPR008921">
    <property type="entry name" value="DNA_pol3_clamp-load_cplx_C"/>
</dbReference>
<dbReference type="PANTHER" id="PTHR34388:SF1">
    <property type="entry name" value="DNA POLYMERASE III SUBUNIT DELTA"/>
    <property type="match status" value="1"/>
</dbReference>
<evidence type="ECO:0000256" key="5">
    <source>
        <dbReference type="ARBA" id="ARBA00022705"/>
    </source>
</evidence>
<dbReference type="Pfam" id="PF06144">
    <property type="entry name" value="DNA_pol3_delta"/>
    <property type="match status" value="1"/>
</dbReference>
<dbReference type="NCBIfam" id="TIGR01128">
    <property type="entry name" value="holA"/>
    <property type="match status" value="1"/>
</dbReference>
<sequence length="328" mass="35370">MPVELASRTLITGTEQFLAERAVAAIRTQLAALGEYDLVTLEVSDELRPGDIFAATSATLLGGNRLVVIVGSELLDEAAAAELLEVVAINDSELLLIVRHRHGNKNKKLLAALKEVCEVVEAKDISGARDMKAFVTAEAVRFKRKISPDAVDALRTSLGDDIRLLAGAIDQITAATTGNITAEMVNQYFDGIAEIRGYHVSDRLWSGDLAQALEKFRWMVLNDGAGANVQVIAAIATDLRSMVRIMGAPAGQSDEEIARSIGWSESMAWKVRALRQVARGWKPAALAYFANRLAEIDAQLKGGADGIGMDETARTAVVEKFLVDIARK</sequence>
<protein>
    <recommendedName>
        <fullName evidence="2">DNA polymerase III subunit delta</fullName>
        <ecNumber evidence="1">2.7.7.7</ecNumber>
    </recommendedName>
</protein>